<keyword evidence="3" id="KW-0238">DNA-binding</keyword>
<protein>
    <recommendedName>
        <fullName evidence="6">MADS-box domain-containing protein</fullName>
    </recommendedName>
</protein>
<dbReference type="GO" id="GO:0005634">
    <property type="term" value="C:nucleus"/>
    <property type="evidence" value="ECO:0007669"/>
    <property type="project" value="UniProtKB-SubCell"/>
</dbReference>
<evidence type="ECO:0000256" key="4">
    <source>
        <dbReference type="ARBA" id="ARBA00023163"/>
    </source>
</evidence>
<keyword evidence="5" id="KW-0539">Nucleus</keyword>
<organism evidence="7 8">
    <name type="scientific">Solanum verrucosum</name>
    <dbReference type="NCBI Taxonomy" id="315347"/>
    <lineage>
        <taxon>Eukaryota</taxon>
        <taxon>Viridiplantae</taxon>
        <taxon>Streptophyta</taxon>
        <taxon>Embryophyta</taxon>
        <taxon>Tracheophyta</taxon>
        <taxon>Spermatophyta</taxon>
        <taxon>Magnoliopsida</taxon>
        <taxon>eudicotyledons</taxon>
        <taxon>Gunneridae</taxon>
        <taxon>Pentapetalae</taxon>
        <taxon>asterids</taxon>
        <taxon>lamiids</taxon>
        <taxon>Solanales</taxon>
        <taxon>Solanaceae</taxon>
        <taxon>Solanoideae</taxon>
        <taxon>Solaneae</taxon>
        <taxon>Solanum</taxon>
    </lineage>
</organism>
<keyword evidence="8" id="KW-1185">Reference proteome</keyword>
<dbReference type="GO" id="GO:0046983">
    <property type="term" value="F:protein dimerization activity"/>
    <property type="evidence" value="ECO:0007669"/>
    <property type="project" value="InterPro"/>
</dbReference>
<proteinExistence type="predicted"/>
<comment type="subcellular location">
    <subcellularLocation>
        <location evidence="1">Nucleus</location>
    </subcellularLocation>
</comment>
<keyword evidence="4" id="KW-0804">Transcription</keyword>
<sequence>MLSQTQITLFQSFVYLELKLIESEKAHTVSFSKRKKTLFYDVYKFSTQIEMNVSFMFFSPSGELCPYDFTCKTLYSRPSKMQISDVAGSIDGHHPRTVG</sequence>
<gene>
    <name evidence="7" type="ORF">MTR67_038684</name>
</gene>
<dbReference type="GO" id="GO:0003677">
    <property type="term" value="F:DNA binding"/>
    <property type="evidence" value="ECO:0007669"/>
    <property type="project" value="UniProtKB-KW"/>
</dbReference>
<name>A0AAF0UH96_SOLVR</name>
<dbReference type="InterPro" id="IPR036879">
    <property type="entry name" value="TF_MADSbox_sf"/>
</dbReference>
<dbReference type="PROSITE" id="PS50066">
    <property type="entry name" value="MADS_BOX_2"/>
    <property type="match status" value="1"/>
</dbReference>
<reference evidence="7" key="1">
    <citation type="submission" date="2023-08" db="EMBL/GenBank/DDBJ databases">
        <title>A de novo genome assembly of Solanum verrucosum Schlechtendal, a Mexican diploid species geographically isolated from the other diploid A-genome species in potato relatives.</title>
        <authorList>
            <person name="Hosaka K."/>
        </authorList>
    </citation>
    <scope>NUCLEOTIDE SEQUENCE</scope>
    <source>
        <tissue evidence="7">Young leaves</tissue>
    </source>
</reference>
<evidence type="ECO:0000256" key="2">
    <source>
        <dbReference type="ARBA" id="ARBA00023015"/>
    </source>
</evidence>
<dbReference type="Gene3D" id="3.40.1810.10">
    <property type="entry name" value="Transcription factor, MADS-box"/>
    <property type="match status" value="1"/>
</dbReference>
<dbReference type="Pfam" id="PF00319">
    <property type="entry name" value="SRF-TF"/>
    <property type="match status" value="1"/>
</dbReference>
<evidence type="ECO:0000256" key="3">
    <source>
        <dbReference type="ARBA" id="ARBA00023125"/>
    </source>
</evidence>
<dbReference type="EMBL" id="CP133620">
    <property type="protein sequence ID" value="WMV45299.1"/>
    <property type="molecule type" value="Genomic_DNA"/>
</dbReference>
<evidence type="ECO:0000313" key="8">
    <source>
        <dbReference type="Proteomes" id="UP001234989"/>
    </source>
</evidence>
<evidence type="ECO:0000259" key="6">
    <source>
        <dbReference type="PROSITE" id="PS50066"/>
    </source>
</evidence>
<accession>A0AAF0UH96</accession>
<dbReference type="Proteomes" id="UP001234989">
    <property type="component" value="Chromosome 9"/>
</dbReference>
<feature type="domain" description="MADS-box" evidence="6">
    <location>
        <begin position="11"/>
        <end position="67"/>
    </location>
</feature>
<dbReference type="InterPro" id="IPR002100">
    <property type="entry name" value="TF_MADSbox"/>
</dbReference>
<dbReference type="SUPFAM" id="SSF55455">
    <property type="entry name" value="SRF-like"/>
    <property type="match status" value="1"/>
</dbReference>
<dbReference type="AlphaFoldDB" id="A0AAF0UH96"/>
<evidence type="ECO:0000256" key="1">
    <source>
        <dbReference type="ARBA" id="ARBA00004123"/>
    </source>
</evidence>
<keyword evidence="2" id="KW-0805">Transcription regulation</keyword>
<evidence type="ECO:0000256" key="5">
    <source>
        <dbReference type="ARBA" id="ARBA00023242"/>
    </source>
</evidence>
<evidence type="ECO:0000313" key="7">
    <source>
        <dbReference type="EMBL" id="WMV45299.1"/>
    </source>
</evidence>